<evidence type="ECO:0000256" key="13">
    <source>
        <dbReference type="SAM" id="Phobius"/>
    </source>
</evidence>
<keyword evidence="5" id="KW-0276">Fatty acid metabolism</keyword>
<protein>
    <submittedName>
        <fullName evidence="15">SCD</fullName>
    </submittedName>
</protein>
<dbReference type="PANTHER" id="PTHR11351:SF31">
    <property type="entry name" value="DESATURASE 1, ISOFORM A-RELATED"/>
    <property type="match status" value="1"/>
</dbReference>
<evidence type="ECO:0000256" key="3">
    <source>
        <dbReference type="ARBA" id="ARBA00022516"/>
    </source>
</evidence>
<feature type="domain" description="Fatty acid desaturase" evidence="14">
    <location>
        <begin position="6"/>
        <end position="171"/>
    </location>
</feature>
<name>A0ABY6LCZ6_9ARAC</name>
<evidence type="ECO:0000256" key="4">
    <source>
        <dbReference type="ARBA" id="ARBA00022692"/>
    </source>
</evidence>
<reference evidence="15 16" key="1">
    <citation type="submission" date="2022-01" db="EMBL/GenBank/DDBJ databases">
        <title>A chromosomal length assembly of Cordylochernes scorpioides.</title>
        <authorList>
            <person name="Zeh D."/>
            <person name="Zeh J."/>
        </authorList>
    </citation>
    <scope>NUCLEOTIDE SEQUENCE [LARGE SCALE GENOMIC DNA]</scope>
    <source>
        <strain evidence="15">IN4F17</strain>
        <tissue evidence="15">Whole Body</tissue>
    </source>
</reference>
<evidence type="ECO:0000256" key="6">
    <source>
        <dbReference type="ARBA" id="ARBA00022989"/>
    </source>
</evidence>
<evidence type="ECO:0000259" key="14">
    <source>
        <dbReference type="Pfam" id="PF00487"/>
    </source>
</evidence>
<evidence type="ECO:0000256" key="1">
    <source>
        <dbReference type="ARBA" id="ARBA00004141"/>
    </source>
</evidence>
<evidence type="ECO:0000256" key="5">
    <source>
        <dbReference type="ARBA" id="ARBA00022832"/>
    </source>
</evidence>
<comment type="domain">
    <text evidence="12">The histidine box domains are involved in binding the catalytic metal ions.</text>
</comment>
<evidence type="ECO:0000256" key="12">
    <source>
        <dbReference type="RuleBase" id="RU000581"/>
    </source>
</evidence>
<sequence length="223" mass="26214">MKIMNDIYIWVRDHRVHHKFVDTDADPHNIQRGFFFAHMGWLLCKKHPDVIEKGKTVDMSDILADPIANFQRKYFKSLVFLVSFVIPTLFGVYVLEESLVMSFCFLVMARYVISLHATWTVNSLAHYTGYQTFDASQEARENLLVSILTSGEGWHNYHHVFPWDYSTSELGYYYNLTKLFIDLMAKIGQAYDLRSATTVQIDRKKLQGDGFHRWYTVKRLHED</sequence>
<evidence type="ECO:0000313" key="16">
    <source>
        <dbReference type="Proteomes" id="UP001235939"/>
    </source>
</evidence>
<comment type="cofactor">
    <cofactor evidence="12">
        <name>Fe(2+)</name>
        <dbReference type="ChEBI" id="CHEBI:29033"/>
    </cofactor>
</comment>
<keyword evidence="6 13" id="KW-1133">Transmembrane helix</keyword>
<evidence type="ECO:0000256" key="10">
    <source>
        <dbReference type="ARBA" id="ARBA00023136"/>
    </source>
</evidence>
<comment type="similarity">
    <text evidence="2 12">Belongs to the fatty acid desaturase type 1 family.</text>
</comment>
<keyword evidence="3 12" id="KW-0444">Lipid biosynthesis</keyword>
<dbReference type="InterPro" id="IPR005804">
    <property type="entry name" value="FA_desaturase_dom"/>
</dbReference>
<keyword evidence="11 12" id="KW-0275">Fatty acid biosynthesis</keyword>
<evidence type="ECO:0000313" key="15">
    <source>
        <dbReference type="EMBL" id="UYV77570.1"/>
    </source>
</evidence>
<keyword evidence="4 12" id="KW-0812">Transmembrane</keyword>
<dbReference type="Pfam" id="PF00487">
    <property type="entry name" value="FA_desaturase"/>
    <property type="match status" value="1"/>
</dbReference>
<gene>
    <name evidence="15" type="ORF">LAZ67_15001572</name>
</gene>
<comment type="subcellular location">
    <subcellularLocation>
        <location evidence="1">Membrane</location>
        <topology evidence="1">Multi-pass membrane protein</topology>
    </subcellularLocation>
</comment>
<dbReference type="EMBL" id="CP092877">
    <property type="protein sequence ID" value="UYV77570.1"/>
    <property type="molecule type" value="Genomic_DNA"/>
</dbReference>
<evidence type="ECO:0000256" key="7">
    <source>
        <dbReference type="ARBA" id="ARBA00023002"/>
    </source>
</evidence>
<keyword evidence="10 13" id="KW-0472">Membrane</keyword>
<evidence type="ECO:0000256" key="11">
    <source>
        <dbReference type="ARBA" id="ARBA00023160"/>
    </source>
</evidence>
<keyword evidence="7 12" id="KW-0560">Oxidoreductase</keyword>
<evidence type="ECO:0000256" key="2">
    <source>
        <dbReference type="ARBA" id="ARBA00009295"/>
    </source>
</evidence>
<dbReference type="PANTHER" id="PTHR11351">
    <property type="entry name" value="ACYL-COA DESATURASE"/>
    <property type="match status" value="1"/>
</dbReference>
<evidence type="ECO:0000256" key="8">
    <source>
        <dbReference type="ARBA" id="ARBA00023004"/>
    </source>
</evidence>
<keyword evidence="16" id="KW-1185">Reference proteome</keyword>
<accession>A0ABY6LCZ6</accession>
<keyword evidence="8" id="KW-0408">Iron</keyword>
<proteinExistence type="inferred from homology"/>
<feature type="transmembrane region" description="Helical" evidence="13">
    <location>
        <begin position="74"/>
        <end position="94"/>
    </location>
</feature>
<dbReference type="Proteomes" id="UP001235939">
    <property type="component" value="Chromosome 15"/>
</dbReference>
<dbReference type="PRINTS" id="PR00075">
    <property type="entry name" value="FACDDSATRASE"/>
</dbReference>
<dbReference type="InterPro" id="IPR015876">
    <property type="entry name" value="Acyl-CoA_DS"/>
</dbReference>
<evidence type="ECO:0000256" key="9">
    <source>
        <dbReference type="ARBA" id="ARBA00023098"/>
    </source>
</evidence>
<keyword evidence="9" id="KW-0443">Lipid metabolism</keyword>
<organism evidence="15 16">
    <name type="scientific">Cordylochernes scorpioides</name>
    <dbReference type="NCBI Taxonomy" id="51811"/>
    <lineage>
        <taxon>Eukaryota</taxon>
        <taxon>Metazoa</taxon>
        <taxon>Ecdysozoa</taxon>
        <taxon>Arthropoda</taxon>
        <taxon>Chelicerata</taxon>
        <taxon>Arachnida</taxon>
        <taxon>Pseudoscorpiones</taxon>
        <taxon>Cheliferoidea</taxon>
        <taxon>Chernetidae</taxon>
        <taxon>Cordylochernes</taxon>
    </lineage>
</organism>
<dbReference type="CDD" id="cd03505">
    <property type="entry name" value="Delta9-FADS-like"/>
    <property type="match status" value="1"/>
</dbReference>